<dbReference type="HOGENOM" id="CLU_2453650_0_0_9"/>
<dbReference type="STRING" id="340099.Teth39_0045"/>
<sequence length="89" mass="10474">MIKITLPKKKSMKEKVYEMWDELKLTGHMLIDQKDKSHVVTLEPEREISIELIKNKLTKETVVEQVKSTYDSKAKEDMFTDDNLEDMDA</sequence>
<dbReference type="Proteomes" id="UP000002156">
    <property type="component" value="Chromosome"/>
</dbReference>
<accession>B0KAU7</accession>
<dbReference type="AlphaFoldDB" id="B0KAU7"/>
<reference evidence="2" key="1">
    <citation type="submission" date="2008-01" db="EMBL/GenBank/DDBJ databases">
        <title>Complete sequence of Thermoanaerobacter pseudethanolicus 39E.</title>
        <authorList>
            <person name="Copeland A."/>
            <person name="Lucas S."/>
            <person name="Lapidus A."/>
            <person name="Barry K."/>
            <person name="Glavina del Rio T."/>
            <person name="Dalin E."/>
            <person name="Tice H."/>
            <person name="Pitluck S."/>
            <person name="Bruce D."/>
            <person name="Goodwin L."/>
            <person name="Saunders E."/>
            <person name="Brettin T."/>
            <person name="Detter J.C."/>
            <person name="Han C."/>
            <person name="Schmutz J."/>
            <person name="Larimer F."/>
            <person name="Land M."/>
            <person name="Hauser L."/>
            <person name="Kyrpides N."/>
            <person name="Lykidis A."/>
            <person name="Hemme C."/>
            <person name="Fields M.W."/>
            <person name="He Z."/>
            <person name="Zhou J."/>
            <person name="Richardson P."/>
        </authorList>
    </citation>
    <scope>NUCLEOTIDE SEQUENCE [LARGE SCALE GENOMIC DNA]</scope>
    <source>
        <strain evidence="2">ATCC 33223 / DSM 2355 / 39E</strain>
    </source>
</reference>
<evidence type="ECO:0000313" key="2">
    <source>
        <dbReference type="Proteomes" id="UP000002156"/>
    </source>
</evidence>
<dbReference type="EMBL" id="CP000924">
    <property type="protein sequence ID" value="ABY93718.1"/>
    <property type="molecule type" value="Genomic_DNA"/>
</dbReference>
<name>B0KAU7_THEP3</name>
<proteinExistence type="predicted"/>
<dbReference type="KEGG" id="tpd:Teth39_0045"/>
<gene>
    <name evidence="1" type="ordered locus">Teth39_0045</name>
</gene>
<dbReference type="RefSeq" id="WP_012268827.1">
    <property type="nucleotide sequence ID" value="NC_010321.1"/>
</dbReference>
<evidence type="ECO:0000313" key="1">
    <source>
        <dbReference type="EMBL" id="ABY93718.1"/>
    </source>
</evidence>
<keyword evidence="2" id="KW-1185">Reference proteome</keyword>
<protein>
    <submittedName>
        <fullName evidence="1">Uncharacterized protein</fullName>
    </submittedName>
</protein>
<organism evidence="1 2">
    <name type="scientific">Thermoanaerobacter pseudethanolicus (strain ATCC 33223 / 39E)</name>
    <name type="common">Clostridium thermohydrosulfuricum</name>
    <dbReference type="NCBI Taxonomy" id="340099"/>
    <lineage>
        <taxon>Bacteria</taxon>
        <taxon>Bacillati</taxon>
        <taxon>Bacillota</taxon>
        <taxon>Clostridia</taxon>
        <taxon>Thermoanaerobacterales</taxon>
        <taxon>Thermoanaerobacteraceae</taxon>
        <taxon>Thermoanaerobacter</taxon>
    </lineage>
</organism>